<dbReference type="OrthoDB" id="9808348at2"/>
<dbReference type="PANTHER" id="PTHR11741">
    <property type="entry name" value="ELONGATION FACTOR TS"/>
    <property type="match status" value="1"/>
</dbReference>
<keyword evidence="3 6" id="KW-0963">Cytoplasm</keyword>
<dbReference type="GO" id="GO:0003746">
    <property type="term" value="F:translation elongation factor activity"/>
    <property type="evidence" value="ECO:0007669"/>
    <property type="project" value="UniProtKB-UniRule"/>
</dbReference>
<dbReference type="Gene3D" id="1.10.286.20">
    <property type="match status" value="1"/>
</dbReference>
<dbReference type="InterPro" id="IPR009060">
    <property type="entry name" value="UBA-like_sf"/>
</dbReference>
<gene>
    <name evidence="6 10" type="primary">tsf</name>
    <name evidence="10" type="ORF">FQV33_00125</name>
</gene>
<dbReference type="InterPro" id="IPR001816">
    <property type="entry name" value="Transl_elong_EFTs/EF1B"/>
</dbReference>
<evidence type="ECO:0000256" key="2">
    <source>
        <dbReference type="ARBA" id="ARBA00016956"/>
    </source>
</evidence>
<dbReference type="PROSITE" id="PS01126">
    <property type="entry name" value="EF_TS_1"/>
    <property type="match status" value="1"/>
</dbReference>
<feature type="region of interest" description="Involved in Mg(2+) ion dislocation from EF-Tu" evidence="6">
    <location>
        <begin position="80"/>
        <end position="83"/>
    </location>
</feature>
<organism evidence="10 11">
    <name type="scientific">Buchnera aphidicola</name>
    <name type="common">Aphis fabae</name>
    <dbReference type="NCBI Taxonomy" id="571430"/>
    <lineage>
        <taxon>Bacteria</taxon>
        <taxon>Pseudomonadati</taxon>
        <taxon>Pseudomonadota</taxon>
        <taxon>Gammaproteobacteria</taxon>
        <taxon>Enterobacterales</taxon>
        <taxon>Erwiniaceae</taxon>
        <taxon>Buchnera</taxon>
    </lineage>
</organism>
<dbReference type="HAMAP" id="MF_00050">
    <property type="entry name" value="EF_Ts"/>
    <property type="match status" value="1"/>
</dbReference>
<accession>A0A5J6ZE45</accession>
<sequence length="272" mass="30846">MTDISAELVKKLRLRTGVGFMECKRALIEENGDIELSIDNLRKSGKMQAFKKLKNTTNQGLIFSKIQNSVGVMIELNCQTDFVAKDNLFISLGNEIILTALSKKIKKIFDIQNYFESKITELIIKFGENIKINRFGIIEHENIYSYIHAGRIGVLVSANNLNESILKNISMHIAASKPEYIHPDEVPTSVFEREYNIQLELVKNYNKPTSILKKIVDGRMNKFVNNISLIGQNFIIDPNKTVGQVLTENNGSIVSFTRFEIGENITNDENIN</sequence>
<evidence type="ECO:0000313" key="11">
    <source>
        <dbReference type="Proteomes" id="UP000325981"/>
    </source>
</evidence>
<protein>
    <recommendedName>
        <fullName evidence="2 6">Elongation factor Ts</fullName>
        <shortName evidence="6">EF-Ts</shortName>
    </recommendedName>
</protein>
<dbReference type="SUPFAM" id="SSF54713">
    <property type="entry name" value="Elongation factor Ts (EF-Ts), dimerisation domain"/>
    <property type="match status" value="1"/>
</dbReference>
<comment type="function">
    <text evidence="6 7">Associates with the EF-Tu.GDP complex and induces the exchange of GDP to GTP. It remains bound to the aminoacyl-tRNA.EF-Tu.GTP complex up to the GTP hydrolysis stage on the ribosome.</text>
</comment>
<dbReference type="AlphaFoldDB" id="A0A5J6ZE45"/>
<dbReference type="Pfam" id="PF00889">
    <property type="entry name" value="EF_TS"/>
    <property type="match status" value="1"/>
</dbReference>
<dbReference type="Gene3D" id="3.30.479.20">
    <property type="entry name" value="Elongation factor Ts, dimerisation domain"/>
    <property type="match status" value="2"/>
</dbReference>
<keyword evidence="5 6" id="KW-0648">Protein biosynthesis</keyword>
<dbReference type="EMBL" id="CP042427">
    <property type="protein sequence ID" value="QFQ32413.1"/>
    <property type="molecule type" value="Genomic_DNA"/>
</dbReference>
<feature type="domain" description="Translation elongation factor EFTs/EF1B dimerisation" evidence="9">
    <location>
        <begin position="71"/>
        <end position="263"/>
    </location>
</feature>
<evidence type="ECO:0000256" key="6">
    <source>
        <dbReference type="HAMAP-Rule" id="MF_00050"/>
    </source>
</evidence>
<dbReference type="CDD" id="cd14275">
    <property type="entry name" value="UBA_EF-Ts"/>
    <property type="match status" value="1"/>
</dbReference>
<dbReference type="Gene3D" id="1.10.8.10">
    <property type="entry name" value="DNA helicase RuvA subunit, C-terminal domain"/>
    <property type="match status" value="1"/>
</dbReference>
<dbReference type="Proteomes" id="UP000325981">
    <property type="component" value="Chromosome"/>
</dbReference>
<evidence type="ECO:0000256" key="7">
    <source>
        <dbReference type="RuleBase" id="RU000642"/>
    </source>
</evidence>
<dbReference type="RefSeq" id="WP_158347498.1">
    <property type="nucleotide sequence ID" value="NZ_CP042427.1"/>
</dbReference>
<evidence type="ECO:0000313" key="10">
    <source>
        <dbReference type="EMBL" id="QFQ32413.1"/>
    </source>
</evidence>
<dbReference type="PROSITE" id="PS01127">
    <property type="entry name" value="EF_TS_2"/>
    <property type="match status" value="1"/>
</dbReference>
<evidence type="ECO:0000256" key="1">
    <source>
        <dbReference type="ARBA" id="ARBA00005532"/>
    </source>
</evidence>
<dbReference type="InterPro" id="IPR018101">
    <property type="entry name" value="Transl_elong_Ts_CS"/>
</dbReference>
<evidence type="ECO:0000259" key="9">
    <source>
        <dbReference type="Pfam" id="PF00889"/>
    </source>
</evidence>
<evidence type="ECO:0000256" key="3">
    <source>
        <dbReference type="ARBA" id="ARBA00022490"/>
    </source>
</evidence>
<keyword evidence="4 6" id="KW-0251">Elongation factor</keyword>
<name>A0A5J6ZE45_9GAMM</name>
<reference evidence="10 11" key="1">
    <citation type="submission" date="2019-07" db="EMBL/GenBank/DDBJ databases">
        <title>Buchnera limit thermal tolerance of host aphids.</title>
        <authorList>
            <person name="Zhang B."/>
            <person name="Moran N."/>
        </authorList>
    </citation>
    <scope>NUCLEOTIDE SEQUENCE [LARGE SCALE GENOMIC DNA]</scope>
    <source>
        <strain evidence="10 11">Afa-UT1</strain>
    </source>
</reference>
<dbReference type="PANTHER" id="PTHR11741:SF0">
    <property type="entry name" value="ELONGATION FACTOR TS, MITOCHONDRIAL"/>
    <property type="match status" value="1"/>
</dbReference>
<dbReference type="InterPro" id="IPR036402">
    <property type="entry name" value="EF-Ts_dimer_sf"/>
</dbReference>
<evidence type="ECO:0000256" key="4">
    <source>
        <dbReference type="ARBA" id="ARBA00022768"/>
    </source>
</evidence>
<dbReference type="NCBIfam" id="TIGR00116">
    <property type="entry name" value="tsf"/>
    <property type="match status" value="1"/>
</dbReference>
<comment type="subcellular location">
    <subcellularLocation>
        <location evidence="6 8">Cytoplasm</location>
    </subcellularLocation>
</comment>
<evidence type="ECO:0000256" key="5">
    <source>
        <dbReference type="ARBA" id="ARBA00022917"/>
    </source>
</evidence>
<proteinExistence type="inferred from homology"/>
<evidence type="ECO:0000256" key="8">
    <source>
        <dbReference type="RuleBase" id="RU000643"/>
    </source>
</evidence>
<dbReference type="InterPro" id="IPR014039">
    <property type="entry name" value="Transl_elong_EFTs/EF1B_dimer"/>
</dbReference>
<dbReference type="GO" id="GO:0005737">
    <property type="term" value="C:cytoplasm"/>
    <property type="evidence" value="ECO:0007669"/>
    <property type="project" value="UniProtKB-SubCell"/>
</dbReference>
<dbReference type="FunFam" id="1.10.8.10:FF:000001">
    <property type="entry name" value="Elongation factor Ts"/>
    <property type="match status" value="1"/>
</dbReference>
<dbReference type="SUPFAM" id="SSF46934">
    <property type="entry name" value="UBA-like"/>
    <property type="match status" value="1"/>
</dbReference>
<comment type="similarity">
    <text evidence="1 6 7">Belongs to the EF-Ts family.</text>
</comment>